<organism evidence="8 9">
    <name type="scientific">Salipaludibacillus neizhouensis</name>
    <dbReference type="NCBI Taxonomy" id="885475"/>
    <lineage>
        <taxon>Bacteria</taxon>
        <taxon>Bacillati</taxon>
        <taxon>Bacillota</taxon>
        <taxon>Bacilli</taxon>
        <taxon>Bacillales</taxon>
        <taxon>Bacillaceae</taxon>
    </lineage>
</organism>
<evidence type="ECO:0000259" key="5">
    <source>
        <dbReference type="Pfam" id="PF01301"/>
    </source>
</evidence>
<dbReference type="InterPro" id="IPR026283">
    <property type="entry name" value="B-gal_1-like"/>
</dbReference>
<feature type="domain" description="Glycoside hydrolase 35 catalytic" evidence="5">
    <location>
        <begin position="8"/>
        <end position="319"/>
    </location>
</feature>
<protein>
    <submittedName>
        <fullName evidence="8">Beta-galactosidase</fullName>
    </submittedName>
</protein>
<keyword evidence="2" id="KW-0378">Hydrolase</keyword>
<dbReference type="PANTHER" id="PTHR23421">
    <property type="entry name" value="BETA-GALACTOSIDASE RELATED"/>
    <property type="match status" value="1"/>
</dbReference>
<evidence type="ECO:0000313" key="9">
    <source>
        <dbReference type="Proteomes" id="UP000281498"/>
    </source>
</evidence>
<dbReference type="InterPro" id="IPR019801">
    <property type="entry name" value="Glyco_hydro_35_CS"/>
</dbReference>
<gene>
    <name evidence="8" type="ORF">CR203_07445</name>
</gene>
<dbReference type="FunFam" id="3.20.20.80:FF:000115">
    <property type="entry name" value="Beta-galactosidase"/>
    <property type="match status" value="1"/>
</dbReference>
<dbReference type="InterPro" id="IPR031330">
    <property type="entry name" value="Gly_Hdrlase_35_cat"/>
</dbReference>
<feature type="domain" description="Beta-galactosidase 1-like first all-beta" evidence="6">
    <location>
        <begin position="366"/>
        <end position="475"/>
    </location>
</feature>
<dbReference type="InterPro" id="IPR001944">
    <property type="entry name" value="Glycoside_Hdrlase_35"/>
</dbReference>
<dbReference type="PRINTS" id="PR00742">
    <property type="entry name" value="GLHYDRLASE35"/>
</dbReference>
<dbReference type="GO" id="GO:0004565">
    <property type="term" value="F:beta-galactosidase activity"/>
    <property type="evidence" value="ECO:0007669"/>
    <property type="project" value="InterPro"/>
</dbReference>
<dbReference type="PROSITE" id="PS01182">
    <property type="entry name" value="GLYCOSYL_HYDROL_F35"/>
    <property type="match status" value="1"/>
</dbReference>
<dbReference type="AlphaFoldDB" id="A0A3A9K6W4"/>
<evidence type="ECO:0000256" key="4">
    <source>
        <dbReference type="PIRSR" id="PIRSR006336-1"/>
    </source>
</evidence>
<dbReference type="InterPro" id="IPR048912">
    <property type="entry name" value="BetaGal1-like_ABD1"/>
</dbReference>
<comment type="similarity">
    <text evidence="1">Belongs to the glycosyl hydrolase 35 family.</text>
</comment>
<name>A0A3A9K6W4_9BACI</name>
<keyword evidence="3" id="KW-0326">Glycosidase</keyword>
<dbReference type="EMBL" id="PDOE01000002">
    <property type="protein sequence ID" value="RKL68307.1"/>
    <property type="molecule type" value="Genomic_DNA"/>
</dbReference>
<dbReference type="Pfam" id="PF21467">
    <property type="entry name" value="BetaGal_gal-bd"/>
    <property type="match status" value="1"/>
</dbReference>
<comment type="caution">
    <text evidence="8">The sequence shown here is derived from an EMBL/GenBank/DDBJ whole genome shotgun (WGS) entry which is preliminary data.</text>
</comment>
<proteinExistence type="inferred from homology"/>
<sequence length="575" mass="66230">MLTTKGEQFMLHGEPFRILSGSIHYFRVVPEYWEDRLDKLKQCGFNTVETYIPWNFHEPKKGDFRFEGMADVERFIQLAAEKGLYVIVRPSPYICAEWEFGGLPAWLLKDKNMEVRCVNEDYMRHLKDYFDVLLPKLAPLQISNGGPVIAMQIENEYGAYGNDKEYLEENKQLYLEKGIDVLLFTSDGPDMIKDGSLPDVLTTLNFGSKVKEAYGMLDEFKPGSPKFCAEFWIGWFDSWGNDHHTRTADNTADVLQEMLDAGGSMNFFMFHGGTNFHFYNGANRYETYDPTITSYDYDSLLTESGEITDKYREVQKVLHGFKGQSVPADNSASPVLLEESSISMSKSVSLFDTLSTVGRYVKHKTPLSMEGLDQSYGYVLYRTIISGKGTYTIDLEPMRDRGFIYINGEYVKTYYRNDVEKEISFDFPQETNTLEIFVENMGRVNYGKHLKDRKGIVENLWINNQFMFDWEMYAIELEDFELDFSKKEDQRFPQFFEGVLHVSEPGDTFVKLEGWKKGNVFVNGFNLGRYWEIGPQKTLYLPGPLLKKGANTIQILELEGSVSKDISFVKQADLG</sequence>
<evidence type="ECO:0000256" key="3">
    <source>
        <dbReference type="ARBA" id="ARBA00023295"/>
    </source>
</evidence>
<dbReference type="Proteomes" id="UP000281498">
    <property type="component" value="Unassembled WGS sequence"/>
</dbReference>
<dbReference type="SUPFAM" id="SSF49785">
    <property type="entry name" value="Galactose-binding domain-like"/>
    <property type="match status" value="1"/>
</dbReference>
<dbReference type="Gene3D" id="3.20.20.80">
    <property type="entry name" value="Glycosidases"/>
    <property type="match status" value="1"/>
</dbReference>
<dbReference type="InterPro" id="IPR017853">
    <property type="entry name" value="GH"/>
</dbReference>
<reference evidence="8 9" key="1">
    <citation type="submission" date="2017-10" db="EMBL/GenBank/DDBJ databases">
        <title>Bacillus sp. nov., a halophilic bacterium isolated from a Keqin Lake.</title>
        <authorList>
            <person name="Wang H."/>
        </authorList>
    </citation>
    <scope>NUCLEOTIDE SEQUENCE [LARGE SCALE GENOMIC DNA]</scope>
    <source>
        <strain evidence="8 9">KCTC 13187</strain>
    </source>
</reference>
<evidence type="ECO:0000259" key="6">
    <source>
        <dbReference type="Pfam" id="PF21317"/>
    </source>
</evidence>
<dbReference type="PIRSF" id="PIRSF006336">
    <property type="entry name" value="B-gal"/>
    <property type="match status" value="1"/>
</dbReference>
<dbReference type="InterPro" id="IPR008979">
    <property type="entry name" value="Galactose-bd-like_sf"/>
</dbReference>
<dbReference type="Pfam" id="PF01301">
    <property type="entry name" value="Glyco_hydro_35"/>
    <property type="match status" value="1"/>
</dbReference>
<dbReference type="RefSeq" id="WP_110938647.1">
    <property type="nucleotide sequence ID" value="NZ_KZ614147.1"/>
</dbReference>
<feature type="domain" description="Beta-galactosidase galactose-binding" evidence="7">
    <location>
        <begin position="493"/>
        <end position="551"/>
    </location>
</feature>
<keyword evidence="9" id="KW-1185">Reference proteome</keyword>
<feature type="active site" description="Nucleophile" evidence="4">
    <location>
        <position position="230"/>
    </location>
</feature>
<dbReference type="FunFam" id="2.60.120.260:FF:000049">
    <property type="entry name" value="Beta-galactosidase"/>
    <property type="match status" value="1"/>
</dbReference>
<accession>A0A3A9K6W4</accession>
<feature type="active site" description="Proton donor" evidence="4">
    <location>
        <position position="156"/>
    </location>
</feature>
<dbReference type="GO" id="GO:0005975">
    <property type="term" value="P:carbohydrate metabolic process"/>
    <property type="evidence" value="ECO:0007669"/>
    <property type="project" value="InterPro"/>
</dbReference>
<dbReference type="InterPro" id="IPR048913">
    <property type="entry name" value="BetaGal_gal-bd"/>
</dbReference>
<evidence type="ECO:0000313" key="8">
    <source>
        <dbReference type="EMBL" id="RKL68307.1"/>
    </source>
</evidence>
<dbReference type="OrthoDB" id="9813184at2"/>
<dbReference type="SUPFAM" id="SSF51445">
    <property type="entry name" value="(Trans)glycosidases"/>
    <property type="match status" value="1"/>
</dbReference>
<evidence type="ECO:0000256" key="2">
    <source>
        <dbReference type="ARBA" id="ARBA00022801"/>
    </source>
</evidence>
<dbReference type="Gene3D" id="2.60.120.260">
    <property type="entry name" value="Galactose-binding domain-like"/>
    <property type="match status" value="2"/>
</dbReference>
<evidence type="ECO:0000256" key="1">
    <source>
        <dbReference type="ARBA" id="ARBA00009809"/>
    </source>
</evidence>
<dbReference type="Pfam" id="PF21317">
    <property type="entry name" value="BetaGal_ABD_1"/>
    <property type="match status" value="1"/>
</dbReference>
<evidence type="ECO:0000259" key="7">
    <source>
        <dbReference type="Pfam" id="PF21467"/>
    </source>
</evidence>